<feature type="region of interest" description="Disordered" evidence="1">
    <location>
        <begin position="209"/>
        <end position="238"/>
    </location>
</feature>
<gene>
    <name evidence="3" type="ORF">ACFOOL_11930</name>
</gene>
<evidence type="ECO:0008006" key="5">
    <source>
        <dbReference type="Google" id="ProtNLM"/>
    </source>
</evidence>
<dbReference type="Proteomes" id="UP001595613">
    <property type="component" value="Unassembled WGS sequence"/>
</dbReference>
<evidence type="ECO:0000256" key="1">
    <source>
        <dbReference type="SAM" id="MobiDB-lite"/>
    </source>
</evidence>
<proteinExistence type="predicted"/>
<dbReference type="RefSeq" id="WP_380097301.1">
    <property type="nucleotide sequence ID" value="NZ_JBHRYD010000010.1"/>
</dbReference>
<accession>A0ABV7X3Q2</accession>
<comment type="caution">
    <text evidence="3">The sequence shown here is derived from an EMBL/GenBank/DDBJ whole genome shotgun (WGS) entry which is preliminary data.</text>
</comment>
<feature type="chain" id="PRO_5045927001" description="DUF3035 domain-containing protein" evidence="2">
    <location>
        <begin position="33"/>
        <end position="238"/>
    </location>
</feature>
<feature type="signal peptide" evidence="2">
    <location>
        <begin position="1"/>
        <end position="32"/>
    </location>
</feature>
<dbReference type="PROSITE" id="PS51257">
    <property type="entry name" value="PROKAR_LIPOPROTEIN"/>
    <property type="match status" value="1"/>
</dbReference>
<sequence>MRIGLTGQPAALSVAARAGLAALGLAATLALAACTTVEGTNAMTDFGTFEREVMNSTARGIGLIPGDPPKEDLTAARAPLVLPKSTGDLPAPSTQVAAAQLPVNSNTVQIDTTNLSQDDIARLRNARVVDMRSLGGRPLTEAEARQLTARMQQANMAVTANTRRPLYLPPEEYFTRVGDAQLVCRTASGELVSLRDQRCPADVRRALERGNVTAPSTGGSISGGPGGGLRSSEVTLNN</sequence>
<name>A0ABV7X3Q2_9HYPH</name>
<keyword evidence="2" id="KW-0732">Signal</keyword>
<evidence type="ECO:0000313" key="4">
    <source>
        <dbReference type="Proteomes" id="UP001595613"/>
    </source>
</evidence>
<organism evidence="3 4">
    <name type="scientific">Devosia honganensis</name>
    <dbReference type="NCBI Taxonomy" id="1610527"/>
    <lineage>
        <taxon>Bacteria</taxon>
        <taxon>Pseudomonadati</taxon>
        <taxon>Pseudomonadota</taxon>
        <taxon>Alphaproteobacteria</taxon>
        <taxon>Hyphomicrobiales</taxon>
        <taxon>Devosiaceae</taxon>
        <taxon>Devosia</taxon>
    </lineage>
</organism>
<evidence type="ECO:0000313" key="3">
    <source>
        <dbReference type="EMBL" id="MFC3705466.1"/>
    </source>
</evidence>
<reference evidence="4" key="1">
    <citation type="journal article" date="2019" name="Int. J. Syst. Evol. Microbiol.">
        <title>The Global Catalogue of Microorganisms (GCM) 10K type strain sequencing project: providing services to taxonomists for standard genome sequencing and annotation.</title>
        <authorList>
            <consortium name="The Broad Institute Genomics Platform"/>
            <consortium name="The Broad Institute Genome Sequencing Center for Infectious Disease"/>
            <person name="Wu L."/>
            <person name="Ma J."/>
        </authorList>
    </citation>
    <scope>NUCLEOTIDE SEQUENCE [LARGE SCALE GENOMIC DNA]</scope>
    <source>
        <strain evidence="4">KCTC 42281</strain>
    </source>
</reference>
<evidence type="ECO:0000256" key="2">
    <source>
        <dbReference type="SAM" id="SignalP"/>
    </source>
</evidence>
<keyword evidence="4" id="KW-1185">Reference proteome</keyword>
<dbReference type="EMBL" id="JBHRYD010000010">
    <property type="protein sequence ID" value="MFC3705466.1"/>
    <property type="molecule type" value="Genomic_DNA"/>
</dbReference>
<feature type="compositionally biased region" description="Gly residues" evidence="1">
    <location>
        <begin position="220"/>
        <end position="229"/>
    </location>
</feature>
<protein>
    <recommendedName>
        <fullName evidence="5">DUF3035 domain-containing protein</fullName>
    </recommendedName>
</protein>